<accession>A0ABY6DME8</accession>
<keyword evidence="2" id="KW-1185">Reference proteome</keyword>
<dbReference type="EMBL" id="CP106753">
    <property type="protein sequence ID" value="UXY15182.1"/>
    <property type="molecule type" value="Genomic_DNA"/>
</dbReference>
<reference evidence="1" key="1">
    <citation type="submission" date="2022-10" db="EMBL/GenBank/DDBJ databases">
        <title>Chitiniphilus purpureus sp. nov., a novel chitin-degrading bacterium isolated from crawfish pond sediment.</title>
        <authorList>
            <person name="Li K."/>
        </authorList>
    </citation>
    <scope>NUCLEOTIDE SEQUENCE</scope>
    <source>
        <strain evidence="1">CD1</strain>
    </source>
</reference>
<evidence type="ECO:0000313" key="1">
    <source>
        <dbReference type="EMBL" id="UXY15182.1"/>
    </source>
</evidence>
<protein>
    <submittedName>
        <fullName evidence="1">DUF3419 family protein</fullName>
    </submittedName>
</protein>
<dbReference type="Pfam" id="PF11899">
    <property type="entry name" value="DUF3419"/>
    <property type="match status" value="1"/>
</dbReference>
<evidence type="ECO:0000313" key="2">
    <source>
        <dbReference type="Proteomes" id="UP001061302"/>
    </source>
</evidence>
<dbReference type="RefSeq" id="WP_263124579.1">
    <property type="nucleotide sequence ID" value="NZ_CP106753.1"/>
</dbReference>
<proteinExistence type="predicted"/>
<dbReference type="Proteomes" id="UP001061302">
    <property type="component" value="Chromosome"/>
</dbReference>
<sequence>MPHYFKQLNYTLGDEDPTAEFNLLPEGTARALAIADCGSRIVPLLAKNPRHLVCVDINREQLAVCELRLALLKHVSLAEYKGFLGFTDTISPQARQAMFSELPLQKPTREVLHAMFTHIDWGSMLYCGKFEQMLRTLRRVNSAITGRSGRQLFECESLAEQLDYYKNHFPRWRWKMVLALLGNSTALNSLLYRGDFPKKNIPGSHFHIYDSIFHRLFTEWSVRKNFFLQMLFFGEIRYPDAYPLECQPEIFNLAKKGAENCEILLELGDVFQRVQEHRNLDFVSLSDVPSFLPPAQEHSFLKSLRSQVAEGAKVVVRAHLRRPTPDLTGFRDVSTRYPNSHREDSTQLWSFHIYEPIPTI</sequence>
<organism evidence="1 2">
    <name type="scientific">Chitiniphilus purpureus</name>
    <dbReference type="NCBI Taxonomy" id="2981137"/>
    <lineage>
        <taxon>Bacteria</taxon>
        <taxon>Pseudomonadati</taxon>
        <taxon>Pseudomonadota</taxon>
        <taxon>Betaproteobacteria</taxon>
        <taxon>Neisseriales</taxon>
        <taxon>Chitinibacteraceae</taxon>
        <taxon>Chitiniphilus</taxon>
    </lineage>
</organism>
<gene>
    <name evidence="1" type="ORF">N8I74_18000</name>
</gene>
<name>A0ABY6DME8_9NEIS</name>
<dbReference type="InterPro" id="IPR021829">
    <property type="entry name" value="DUF3419"/>
</dbReference>